<evidence type="ECO:0000313" key="3">
    <source>
        <dbReference type="EMBL" id="GHE12617.1"/>
    </source>
</evidence>
<dbReference type="EMBL" id="BMVG01000034">
    <property type="protein sequence ID" value="GHE12617.1"/>
    <property type="molecule type" value="Genomic_DNA"/>
</dbReference>
<feature type="compositionally biased region" description="Low complexity" evidence="1">
    <location>
        <begin position="97"/>
        <end position="111"/>
    </location>
</feature>
<proteinExistence type="predicted"/>
<organism evidence="3 4">
    <name type="scientific">Streptomyces alanosinicus</name>
    <dbReference type="NCBI Taxonomy" id="68171"/>
    <lineage>
        <taxon>Bacteria</taxon>
        <taxon>Bacillati</taxon>
        <taxon>Actinomycetota</taxon>
        <taxon>Actinomycetes</taxon>
        <taxon>Kitasatosporales</taxon>
        <taxon>Streptomycetaceae</taxon>
        <taxon>Streptomyces</taxon>
    </lineage>
</organism>
<protein>
    <recommendedName>
        <fullName evidence="5">Secreted protein</fullName>
    </recommendedName>
</protein>
<reference evidence="3" key="1">
    <citation type="journal article" date="2014" name="Int. J. Syst. Evol. Microbiol.">
        <title>Complete genome sequence of Corynebacterium casei LMG S-19264T (=DSM 44701T), isolated from a smear-ripened cheese.</title>
        <authorList>
            <consortium name="US DOE Joint Genome Institute (JGI-PGF)"/>
            <person name="Walter F."/>
            <person name="Albersmeier A."/>
            <person name="Kalinowski J."/>
            <person name="Ruckert C."/>
        </authorList>
    </citation>
    <scope>NUCLEOTIDE SEQUENCE</scope>
    <source>
        <strain evidence="3">JCM 4714</strain>
    </source>
</reference>
<name>A0A918YR43_9ACTN</name>
<keyword evidence="2" id="KW-0732">Signal</keyword>
<dbReference type="RefSeq" id="WP_189958198.1">
    <property type="nucleotide sequence ID" value="NZ_BMVG01000034.1"/>
</dbReference>
<feature type="chain" id="PRO_5036849920" description="Secreted protein" evidence="2">
    <location>
        <begin position="40"/>
        <end position="163"/>
    </location>
</feature>
<sequence length="163" mass="16549">MPKHRATRVLTARRVSATATAAVAAGLTGLLGFASAAHAETGPSSSNVTAPADTFDKENFNRIMHEPLDQFAQDMQAHNPTLSNDRVVDGDGIRWDTTAAPTPPANSAAATRKSQQQGKISEAQELGLGGGAGVGSHLPGSVNGLPAYDGSTGSPFSNEGGGV</sequence>
<dbReference type="AlphaFoldDB" id="A0A918YR43"/>
<accession>A0A918YR43</accession>
<feature type="signal peptide" evidence="2">
    <location>
        <begin position="1"/>
        <end position="39"/>
    </location>
</feature>
<evidence type="ECO:0000313" key="4">
    <source>
        <dbReference type="Proteomes" id="UP000655443"/>
    </source>
</evidence>
<feature type="region of interest" description="Disordered" evidence="1">
    <location>
        <begin position="79"/>
        <end position="163"/>
    </location>
</feature>
<dbReference type="Proteomes" id="UP000655443">
    <property type="component" value="Unassembled WGS sequence"/>
</dbReference>
<evidence type="ECO:0000256" key="1">
    <source>
        <dbReference type="SAM" id="MobiDB-lite"/>
    </source>
</evidence>
<keyword evidence="4" id="KW-1185">Reference proteome</keyword>
<evidence type="ECO:0008006" key="5">
    <source>
        <dbReference type="Google" id="ProtNLM"/>
    </source>
</evidence>
<reference evidence="3" key="2">
    <citation type="submission" date="2020-09" db="EMBL/GenBank/DDBJ databases">
        <authorList>
            <person name="Sun Q."/>
            <person name="Ohkuma M."/>
        </authorList>
    </citation>
    <scope>NUCLEOTIDE SEQUENCE</scope>
    <source>
        <strain evidence="3">JCM 4714</strain>
    </source>
</reference>
<gene>
    <name evidence="3" type="ORF">GCM10010339_76540</name>
</gene>
<comment type="caution">
    <text evidence="3">The sequence shown here is derived from an EMBL/GenBank/DDBJ whole genome shotgun (WGS) entry which is preliminary data.</text>
</comment>
<evidence type="ECO:0000256" key="2">
    <source>
        <dbReference type="SAM" id="SignalP"/>
    </source>
</evidence>